<protein>
    <submittedName>
        <fullName evidence="4">SDR family NAD(P)-dependent oxidoreductase</fullName>
    </submittedName>
</protein>
<dbReference type="PANTHER" id="PTHR43391">
    <property type="entry name" value="RETINOL DEHYDROGENASE-RELATED"/>
    <property type="match status" value="1"/>
</dbReference>
<dbReference type="PANTHER" id="PTHR43391:SF82">
    <property type="entry name" value="OXIDOREDUCTASE SADH-RELATED"/>
    <property type="match status" value="1"/>
</dbReference>
<comment type="similarity">
    <text evidence="1 3">Belongs to the short-chain dehydrogenases/reductases (SDR) family.</text>
</comment>
<dbReference type="RefSeq" id="WP_139940388.1">
    <property type="nucleotide sequence ID" value="NZ_JBHSYP010000008.1"/>
</dbReference>
<reference evidence="5" key="1">
    <citation type="submission" date="2019-06" db="EMBL/GenBank/DDBJ databases">
        <title>The complete genome of Emcibacter congregatus ZYLT.</title>
        <authorList>
            <person name="Zhao Z."/>
        </authorList>
    </citation>
    <scope>NUCLEOTIDE SEQUENCE [LARGE SCALE GENOMIC DNA]</scope>
    <source>
        <strain evidence="5">MCCC 1A06723</strain>
    </source>
</reference>
<dbReference type="CDD" id="cd05233">
    <property type="entry name" value="SDR_c"/>
    <property type="match status" value="1"/>
</dbReference>
<organism evidence="4 5">
    <name type="scientific">Emcibacter nanhaiensis</name>
    <dbReference type="NCBI Taxonomy" id="1505037"/>
    <lineage>
        <taxon>Bacteria</taxon>
        <taxon>Pseudomonadati</taxon>
        <taxon>Pseudomonadota</taxon>
        <taxon>Alphaproteobacteria</taxon>
        <taxon>Emcibacterales</taxon>
        <taxon>Emcibacteraceae</taxon>
        <taxon>Emcibacter</taxon>
    </lineage>
</organism>
<dbReference type="InterPro" id="IPR036291">
    <property type="entry name" value="NAD(P)-bd_dom_sf"/>
</dbReference>
<dbReference type="Proteomes" id="UP000319148">
    <property type="component" value="Unassembled WGS sequence"/>
</dbReference>
<dbReference type="SUPFAM" id="SSF51735">
    <property type="entry name" value="NAD(P)-binding Rossmann-fold domains"/>
    <property type="match status" value="1"/>
</dbReference>
<evidence type="ECO:0000313" key="5">
    <source>
        <dbReference type="Proteomes" id="UP000319148"/>
    </source>
</evidence>
<accession>A0A501PJU3</accession>
<dbReference type="PROSITE" id="PS00061">
    <property type="entry name" value="ADH_SHORT"/>
    <property type="match status" value="1"/>
</dbReference>
<sequence>MQEWTGKLAVITGAASGIGKGLAEKAAALGMNLVLADLDNSGLSQLQQELTAAHDIRVEMLRTDVSRPDDLQALAELAFGRFGSVDLLFNNAGVMMTGMTWEHNLRDWNWVMGVNLNGVVNGISSFLPRMMAQGTPARIINTGSIAGFLPSPTTSIYSASKRAVISLSETLQFELEMARSKVRVSVICPGAVATQIADADRNRPEAERPVEDATKKAMKEQLRQGIAASGMDPAELADMVFAAIAGDKFWIMPHPGYLPRIREEADAIARLENPVYTPLVDM</sequence>
<dbReference type="EMBL" id="VFIY01000006">
    <property type="protein sequence ID" value="TPD60729.1"/>
    <property type="molecule type" value="Genomic_DNA"/>
</dbReference>
<evidence type="ECO:0000256" key="1">
    <source>
        <dbReference type="ARBA" id="ARBA00006484"/>
    </source>
</evidence>
<evidence type="ECO:0000256" key="3">
    <source>
        <dbReference type="RuleBase" id="RU000363"/>
    </source>
</evidence>
<dbReference type="Pfam" id="PF00106">
    <property type="entry name" value="adh_short"/>
    <property type="match status" value="1"/>
</dbReference>
<dbReference type="InterPro" id="IPR020904">
    <property type="entry name" value="Sc_DH/Rdtase_CS"/>
</dbReference>
<keyword evidence="2" id="KW-0560">Oxidoreductase</keyword>
<dbReference type="GO" id="GO:0016491">
    <property type="term" value="F:oxidoreductase activity"/>
    <property type="evidence" value="ECO:0007669"/>
    <property type="project" value="UniProtKB-KW"/>
</dbReference>
<name>A0A501PJU3_9PROT</name>
<evidence type="ECO:0000313" key="4">
    <source>
        <dbReference type="EMBL" id="TPD60729.1"/>
    </source>
</evidence>
<evidence type="ECO:0000256" key="2">
    <source>
        <dbReference type="ARBA" id="ARBA00023002"/>
    </source>
</evidence>
<dbReference type="FunFam" id="3.40.50.720:FF:000084">
    <property type="entry name" value="Short-chain dehydrogenase reductase"/>
    <property type="match status" value="1"/>
</dbReference>
<keyword evidence="5" id="KW-1185">Reference proteome</keyword>
<dbReference type="InterPro" id="IPR002347">
    <property type="entry name" value="SDR_fam"/>
</dbReference>
<proteinExistence type="inferred from homology"/>
<gene>
    <name evidence="4" type="ORF">FIV46_08370</name>
</gene>
<comment type="caution">
    <text evidence="4">The sequence shown here is derived from an EMBL/GenBank/DDBJ whole genome shotgun (WGS) entry which is preliminary data.</text>
</comment>
<dbReference type="PRINTS" id="PR00081">
    <property type="entry name" value="GDHRDH"/>
</dbReference>
<dbReference type="PRINTS" id="PR00080">
    <property type="entry name" value="SDRFAMILY"/>
</dbReference>
<dbReference type="AlphaFoldDB" id="A0A501PJU3"/>
<dbReference type="Gene3D" id="3.40.50.720">
    <property type="entry name" value="NAD(P)-binding Rossmann-like Domain"/>
    <property type="match status" value="1"/>
</dbReference>
<dbReference type="OrthoDB" id="4690547at2"/>